<protein>
    <submittedName>
        <fullName evidence="3">HemX homolog protein</fullName>
    </submittedName>
</protein>
<keyword evidence="4" id="KW-1185">Reference proteome</keyword>
<evidence type="ECO:0000256" key="1">
    <source>
        <dbReference type="SAM" id="Coils"/>
    </source>
</evidence>
<comment type="caution">
    <text evidence="3">The sequence shown here is derived from an EMBL/GenBank/DDBJ whole genome shotgun (WGS) entry which is preliminary data.</text>
</comment>
<proteinExistence type="predicted"/>
<evidence type="ECO:0000256" key="2">
    <source>
        <dbReference type="SAM" id="MobiDB-lite"/>
    </source>
</evidence>
<feature type="region of interest" description="Disordered" evidence="2">
    <location>
        <begin position="1"/>
        <end position="61"/>
    </location>
</feature>
<organism evidence="3 4">
    <name type="scientific">Piscinibacter sakaiensis</name>
    <name type="common">Ideonella sakaiensis</name>
    <dbReference type="NCBI Taxonomy" id="1547922"/>
    <lineage>
        <taxon>Bacteria</taxon>
        <taxon>Pseudomonadati</taxon>
        <taxon>Pseudomonadota</taxon>
        <taxon>Betaproteobacteria</taxon>
        <taxon>Burkholderiales</taxon>
        <taxon>Sphaerotilaceae</taxon>
        <taxon>Piscinibacter</taxon>
    </lineage>
</organism>
<reference evidence="3 4" key="2">
    <citation type="journal article" date="2016" name="Science">
        <title>A bacterium that degrades and assimilates poly(ethylene terephthalate).</title>
        <authorList>
            <person name="Yoshida S."/>
            <person name="Hiraga K."/>
            <person name="Takehana T."/>
            <person name="Taniguchi I."/>
            <person name="Yamaji H."/>
            <person name="Maeda Y."/>
            <person name="Toyohara K."/>
            <person name="Miyamoto K."/>
            <person name="Kimura Y."/>
            <person name="Oda K."/>
        </authorList>
    </citation>
    <scope>NUCLEOTIDE SEQUENCE [LARGE SCALE GENOMIC DNA]</scope>
    <source>
        <strain evidence="4">NBRC 110686 / TISTR 2288 / 201-F6</strain>
    </source>
</reference>
<dbReference type="InterPro" id="IPR007470">
    <property type="entry name" value="HemX"/>
</dbReference>
<evidence type="ECO:0000313" key="4">
    <source>
        <dbReference type="Proteomes" id="UP000037660"/>
    </source>
</evidence>
<gene>
    <name evidence="3" type="ORF">ISF6_3184</name>
</gene>
<keyword evidence="1" id="KW-0175">Coiled coil</keyword>
<dbReference type="PANTHER" id="PTHR38043">
    <property type="entry name" value="PROTEIN HEMX"/>
    <property type="match status" value="1"/>
</dbReference>
<feature type="compositionally biased region" description="Low complexity" evidence="2">
    <location>
        <begin position="38"/>
        <end position="54"/>
    </location>
</feature>
<dbReference type="PANTHER" id="PTHR38043:SF1">
    <property type="entry name" value="PROTEIN HEMX"/>
    <property type="match status" value="1"/>
</dbReference>
<sequence length="410" mass="43137">MSPPPSDGVAGAPASGPLPGPTAPQAAASPAAPPAPASPAAALPPAAPPAASAPTAPPAGPASRLPTLVLALAGIGLAAGAIGLWQAWRTEERLHQVEQALVGRQEDSQRQSAEARLLAQQTQDGLREAQAKVALLEARLSEVAVQRGQLEDLIQSLSRSRDENIVVDIESALRVAQQQSALSGSAEPLVATLRQADERLARYNQPRLEGVRRAIARDLDRVRKAGVADIGALVIRLDEAVRLVDDLPLLSVAEPPRAAPMRSAAPARGAAPAAASGAAPAASGTLQAGLAWLDEVGERMWQEVRSLVRVTRIDRPEAMLIAPDQAYFLRENMKLRLLNARLALLSRQFDTAQSDLASVQSLIERYHDRSSRRTQLAQEMLRQVAAQARQAGLPRPDDTLAALAAAAAGK</sequence>
<accession>A0A0K8P436</accession>
<dbReference type="AlphaFoldDB" id="A0A0K8P436"/>
<dbReference type="STRING" id="1547922.ISF6_3184"/>
<dbReference type="Proteomes" id="UP000037660">
    <property type="component" value="Unassembled WGS sequence"/>
</dbReference>
<dbReference type="EMBL" id="BBYR01000045">
    <property type="protein sequence ID" value="GAP37329.1"/>
    <property type="molecule type" value="Genomic_DNA"/>
</dbReference>
<feature type="coiled-coil region" evidence="1">
    <location>
        <begin position="119"/>
        <end position="146"/>
    </location>
</feature>
<dbReference type="Pfam" id="PF04375">
    <property type="entry name" value="HemX"/>
    <property type="match status" value="1"/>
</dbReference>
<reference evidence="4" key="1">
    <citation type="submission" date="2015-07" db="EMBL/GenBank/DDBJ databases">
        <title>Discovery of a poly(ethylene terephthalate assimilation.</title>
        <authorList>
            <person name="Yoshida S."/>
            <person name="Hiraga K."/>
            <person name="Takehana T."/>
            <person name="Taniguchi I."/>
            <person name="Yamaji H."/>
            <person name="Maeda Y."/>
            <person name="Toyohara K."/>
            <person name="Miyamoto K."/>
            <person name="Kimura Y."/>
            <person name="Oda K."/>
        </authorList>
    </citation>
    <scope>NUCLEOTIDE SEQUENCE [LARGE SCALE GENOMIC DNA]</scope>
    <source>
        <strain evidence="4">NBRC 110686 / TISTR 2288 / 201-F6</strain>
    </source>
</reference>
<evidence type="ECO:0000313" key="3">
    <source>
        <dbReference type="EMBL" id="GAP37329.1"/>
    </source>
</evidence>
<name>A0A0K8P436_PISS1</name>